<feature type="transmembrane region" description="Helical" evidence="1">
    <location>
        <begin position="191"/>
        <end position="211"/>
    </location>
</feature>
<dbReference type="PANTHER" id="PTHR40448:SF1">
    <property type="entry name" value="TWO-COMPONENT SENSOR HISTIDINE KINASE"/>
    <property type="match status" value="1"/>
</dbReference>
<feature type="transmembrane region" description="Helical" evidence="1">
    <location>
        <begin position="30"/>
        <end position="48"/>
    </location>
</feature>
<dbReference type="SUPFAM" id="SSF55874">
    <property type="entry name" value="ATPase domain of HSP90 chaperone/DNA topoisomerase II/histidine kinase"/>
    <property type="match status" value="1"/>
</dbReference>
<dbReference type="CDD" id="cd16935">
    <property type="entry name" value="HATPase_AgrC-ComD-like"/>
    <property type="match status" value="1"/>
</dbReference>
<proteinExistence type="predicted"/>
<accession>A0ABV1DF80</accession>
<dbReference type="RefSeq" id="WP_349118725.1">
    <property type="nucleotide sequence ID" value="NZ_JBBMFM010000184.1"/>
</dbReference>
<dbReference type="PANTHER" id="PTHR40448">
    <property type="entry name" value="TWO-COMPONENT SENSOR HISTIDINE KINASE"/>
    <property type="match status" value="1"/>
</dbReference>
<protein>
    <submittedName>
        <fullName evidence="4">GHKL domain-containing protein</fullName>
    </submittedName>
</protein>
<evidence type="ECO:0000256" key="1">
    <source>
        <dbReference type="SAM" id="Phobius"/>
    </source>
</evidence>
<keyword evidence="1" id="KW-0472">Membrane</keyword>
<evidence type="ECO:0000259" key="3">
    <source>
        <dbReference type="Pfam" id="PF14689"/>
    </source>
</evidence>
<name>A0ABV1DF80_9FIRM</name>
<dbReference type="Pfam" id="PF14689">
    <property type="entry name" value="SPOB_a"/>
    <property type="match status" value="1"/>
</dbReference>
<dbReference type="Gene3D" id="1.10.287.130">
    <property type="match status" value="1"/>
</dbReference>
<feature type="transmembrane region" description="Helical" evidence="1">
    <location>
        <begin position="153"/>
        <end position="179"/>
    </location>
</feature>
<organism evidence="4 5">
    <name type="scientific">Enterocloster hominis</name>
    <name type="common">ex Hitch et al. 2024</name>
    <dbReference type="NCBI Taxonomy" id="1917870"/>
    <lineage>
        <taxon>Bacteria</taxon>
        <taxon>Bacillati</taxon>
        <taxon>Bacillota</taxon>
        <taxon>Clostridia</taxon>
        <taxon>Lachnospirales</taxon>
        <taxon>Lachnospiraceae</taxon>
        <taxon>Enterocloster</taxon>
    </lineage>
</organism>
<feature type="transmembrane region" description="Helical" evidence="1">
    <location>
        <begin position="120"/>
        <end position="141"/>
    </location>
</feature>
<feature type="domain" description="Sensor histidine kinase NatK-like C-terminal" evidence="2">
    <location>
        <begin position="328"/>
        <end position="429"/>
    </location>
</feature>
<dbReference type="InterPro" id="IPR032834">
    <property type="entry name" value="NatK-like_C"/>
</dbReference>
<evidence type="ECO:0000259" key="2">
    <source>
        <dbReference type="Pfam" id="PF14501"/>
    </source>
</evidence>
<evidence type="ECO:0000313" key="5">
    <source>
        <dbReference type="Proteomes" id="UP001454086"/>
    </source>
</evidence>
<comment type="caution">
    <text evidence="4">The sequence shown here is derived from an EMBL/GenBank/DDBJ whole genome shotgun (WGS) entry which is preliminary data.</text>
</comment>
<dbReference type="Proteomes" id="UP001454086">
    <property type="component" value="Unassembled WGS sequence"/>
</dbReference>
<evidence type="ECO:0000313" key="4">
    <source>
        <dbReference type="EMBL" id="MEQ2428476.1"/>
    </source>
</evidence>
<keyword evidence="1" id="KW-1133">Transmembrane helix</keyword>
<sequence>MIEVAINFVETGICWYLFYRILGGTGRYRYRQLIGGIFLAFVITWIDSLYFHPVIRLACVTALQILYSYTCFPGRRVGKLICGCSYMLVALISEHIVFRITDLLLQISIKQLLKPSAERYYMVALYLIISFIVATGLIQLLKNQSVLPRKVQILLLAMTLSTLALLDQFANISITVSSLEVYEDIAIMTDIAYLFIIILTITTLSIMIWFAKVCQERNRLLMKQQRDENRIKELEAAQDAVTALRTWRHDMKGHIQMVTGFLESGHIERALSYIRDNSGFTEYAGLLTNSGNPALDNVLSAGFMKAKRHGIHIIYAINDCRDFPMSDADISSLFGNLLDNAIEAVLHLSNINSRYIELTVTQVDNMFRIVIKNSCDGIYNFDGEALESRKTEPGHGIGLSQIRQIVERADGFYRLNPQETSFEIIIVIPSQRRHG</sequence>
<reference evidence="4 5" key="1">
    <citation type="submission" date="2024-03" db="EMBL/GenBank/DDBJ databases">
        <title>Human intestinal bacterial collection.</title>
        <authorList>
            <person name="Pauvert C."/>
            <person name="Hitch T.C.A."/>
            <person name="Clavel T."/>
        </authorList>
    </citation>
    <scope>NUCLEOTIDE SEQUENCE [LARGE SCALE GENOMIC DNA]</scope>
    <source>
        <strain evidence="4 5">CLA-SR-H021</strain>
    </source>
</reference>
<dbReference type="Pfam" id="PF14501">
    <property type="entry name" value="HATPase_c_5"/>
    <property type="match status" value="1"/>
</dbReference>
<feature type="domain" description="SpoOB alpha-helical" evidence="3">
    <location>
        <begin position="231"/>
        <end position="276"/>
    </location>
</feature>
<dbReference type="EMBL" id="JBBMFM010000184">
    <property type="protein sequence ID" value="MEQ2428476.1"/>
    <property type="molecule type" value="Genomic_DNA"/>
</dbReference>
<dbReference type="InterPro" id="IPR036890">
    <property type="entry name" value="HATPase_C_sf"/>
</dbReference>
<dbReference type="InterPro" id="IPR039506">
    <property type="entry name" value="SPOB_a"/>
</dbReference>
<keyword evidence="1" id="KW-0812">Transmembrane</keyword>
<gene>
    <name evidence="4" type="ORF">WMQ36_26305</name>
</gene>
<dbReference type="Gene3D" id="3.30.565.10">
    <property type="entry name" value="Histidine kinase-like ATPase, C-terminal domain"/>
    <property type="match status" value="1"/>
</dbReference>
<keyword evidence="5" id="KW-1185">Reference proteome</keyword>